<dbReference type="AlphaFoldDB" id="A0A8K1CVP4"/>
<proteinExistence type="predicted"/>
<accession>A0A8K1CVP4</accession>
<keyword evidence="2" id="KW-1185">Reference proteome</keyword>
<dbReference type="OrthoDB" id="182695at2759"/>
<sequence length="756" mass="85663">MRSRLPTKIMLLPEEDAWRLALTWQKALQERVRLVPSTTSSPRIVKSYEWVGIQFNGEENVEEAMTRAVVMQYACSVWFALSCCEGYSGRENPIFWKRVFAELQRSKLEPSARQQPVWNSDEYKGLVEDSIRFFDRHDTVFPRVQLSVDRLNDTEKEAAIYCAFFGCSNEFVKGKLHQRLKKVALVAAAKNKQRQCLSELAPFVKHEPTRRIVPVSLSSSMSASSLPQLYHLLTLLPTMQTPSEDDAAPLKMKERRSRRLSVLFVITHIPRLNPSSLVNLLPLSSLLHKHQIIYDSHTMSVVPLTKRKQYADLLLPRDNNVLGRVKSVTHRISRDADSFLDGLCAALPHTRALQNVEITMWWNETVTNLQWAWLGYALFHPDAPSSSWSSLSLGSFQLTHDAIEVLRSMSRGNNLLAIRLGLKGDRTTYESARVRVGSMVHAIPRSDADVLFIAIEETVLDICINDYRSTALISQWICVVVPGVGLGWIEKSDVVHLISRGPSVVHLKNLTLHSETTSSETIQDLLALIGEKLEYLDMQSKVYADDLEFILNQCTSLKSLRTHHDGSVWTRMLRERSQLQYLEEVVFRLPRETAWLAPPSDVALETLLRKLKTLRIEGFSVEDFGVCRETALTMLWRIPTLQYFHFDCARDVAALQNDPLPYGVARALSWDKLSVEPSSIDGFAHGACSRESTAAFLSAVWRLSSTGSACGRFDRGVLSVILGFTTSLHPREIWVANEGTVVQWAPRRQPSFVNCF</sequence>
<gene>
    <name evidence="1" type="ORF">Poli38472_001269</name>
</gene>
<reference evidence="1" key="1">
    <citation type="submission" date="2019-03" db="EMBL/GenBank/DDBJ databases">
        <title>Long read genome sequence of the mycoparasitic Pythium oligandrum ATCC 38472 isolated from sugarbeet rhizosphere.</title>
        <authorList>
            <person name="Gaulin E."/>
        </authorList>
    </citation>
    <scope>NUCLEOTIDE SEQUENCE</scope>
    <source>
        <strain evidence="1">ATCC 38472_TT</strain>
    </source>
</reference>
<dbReference type="InterPro" id="IPR032675">
    <property type="entry name" value="LRR_dom_sf"/>
</dbReference>
<protein>
    <submittedName>
        <fullName evidence="1">Uncharacterized protein</fullName>
    </submittedName>
</protein>
<name>A0A8K1CVP4_PYTOL</name>
<dbReference type="Gene3D" id="3.80.10.10">
    <property type="entry name" value="Ribonuclease Inhibitor"/>
    <property type="match status" value="1"/>
</dbReference>
<comment type="caution">
    <text evidence="1">The sequence shown here is derived from an EMBL/GenBank/DDBJ whole genome shotgun (WGS) entry which is preliminary data.</text>
</comment>
<dbReference type="EMBL" id="SPLM01000001">
    <property type="protein sequence ID" value="TMW69113.1"/>
    <property type="molecule type" value="Genomic_DNA"/>
</dbReference>
<evidence type="ECO:0000313" key="1">
    <source>
        <dbReference type="EMBL" id="TMW69113.1"/>
    </source>
</evidence>
<dbReference type="Proteomes" id="UP000794436">
    <property type="component" value="Unassembled WGS sequence"/>
</dbReference>
<organism evidence="1 2">
    <name type="scientific">Pythium oligandrum</name>
    <name type="common">Mycoparasitic fungus</name>
    <dbReference type="NCBI Taxonomy" id="41045"/>
    <lineage>
        <taxon>Eukaryota</taxon>
        <taxon>Sar</taxon>
        <taxon>Stramenopiles</taxon>
        <taxon>Oomycota</taxon>
        <taxon>Peronosporomycetes</taxon>
        <taxon>Pythiales</taxon>
        <taxon>Pythiaceae</taxon>
        <taxon>Pythium</taxon>
    </lineage>
</organism>
<evidence type="ECO:0000313" key="2">
    <source>
        <dbReference type="Proteomes" id="UP000794436"/>
    </source>
</evidence>